<dbReference type="AlphaFoldDB" id="A0A0J8AZ23"/>
<evidence type="ECO:0000256" key="2">
    <source>
        <dbReference type="SAM" id="MobiDB-lite"/>
    </source>
</evidence>
<name>A0A0J8AZ23_BETVV</name>
<proteinExistence type="inferred from homology"/>
<feature type="region of interest" description="Disordered" evidence="2">
    <location>
        <begin position="146"/>
        <end position="178"/>
    </location>
</feature>
<evidence type="ECO:0000313" key="4">
    <source>
        <dbReference type="Proteomes" id="UP000035740"/>
    </source>
</evidence>
<reference evidence="3 4" key="1">
    <citation type="journal article" date="2014" name="Nature">
        <title>The genome of the recently domesticated crop plant sugar beet (Beta vulgaris).</title>
        <authorList>
            <person name="Dohm J.C."/>
            <person name="Minoche A.E."/>
            <person name="Holtgrawe D."/>
            <person name="Capella-Gutierrez S."/>
            <person name="Zakrzewski F."/>
            <person name="Tafer H."/>
            <person name="Rupp O."/>
            <person name="Sorensen T.R."/>
            <person name="Stracke R."/>
            <person name="Reinhardt R."/>
            <person name="Goesmann A."/>
            <person name="Kraft T."/>
            <person name="Schulz B."/>
            <person name="Stadler P.F."/>
            <person name="Schmidt T."/>
            <person name="Gabaldon T."/>
            <person name="Lehrach H."/>
            <person name="Weisshaar B."/>
            <person name="Himmelbauer H."/>
        </authorList>
    </citation>
    <scope>NUCLEOTIDE SEQUENCE [LARGE SCALE GENOMIC DNA]</scope>
    <source>
        <tissue evidence="3">Taproot</tissue>
    </source>
</reference>
<dbReference type="GO" id="GO:0042274">
    <property type="term" value="P:ribosomal small subunit biogenesis"/>
    <property type="evidence" value="ECO:0007669"/>
    <property type="project" value="InterPro"/>
</dbReference>
<dbReference type="PANTHER" id="PTHR21531:SF0">
    <property type="entry name" value="PROTEIN LTV1 HOMOLOG"/>
    <property type="match status" value="1"/>
</dbReference>
<dbReference type="eggNOG" id="KOG2637">
    <property type="taxonomic scope" value="Eukaryota"/>
</dbReference>
<dbReference type="GO" id="GO:0005829">
    <property type="term" value="C:cytosol"/>
    <property type="evidence" value="ECO:0007669"/>
    <property type="project" value="TreeGrafter"/>
</dbReference>
<evidence type="ECO:0000313" key="3">
    <source>
        <dbReference type="EMBL" id="KMS94004.1"/>
    </source>
</evidence>
<dbReference type="GO" id="GO:0005634">
    <property type="term" value="C:nucleus"/>
    <property type="evidence" value="ECO:0007669"/>
    <property type="project" value="TreeGrafter"/>
</dbReference>
<dbReference type="Proteomes" id="UP000035740">
    <property type="component" value="Unassembled WGS sequence"/>
</dbReference>
<dbReference type="GO" id="GO:0030688">
    <property type="term" value="C:preribosome, small subunit precursor"/>
    <property type="evidence" value="ECO:0007669"/>
    <property type="project" value="TreeGrafter"/>
</dbReference>
<dbReference type="Gramene" id="KMS94004">
    <property type="protein sequence ID" value="KMS94004"/>
    <property type="gene ID" value="BVRB_025760"/>
</dbReference>
<sequence length="207" mass="24085">MMLQYDSDEIGELNDEIGGVVENVEDELLDDFITTSETKYVPGPNVTKEADDIIQITKCQINRQLREEASYDTDEDNRALEEECRPKEVEQWDCESILSTLSNVENHPRVIKEPKRFMKTNVLSLPIAEDQKLPDDVHPQERCNLGERRPCNETNEERRARKKAVREARQQRRSDKKQLKLSFTAKHTAKCKNDLYQKVHNSASIRL</sequence>
<gene>
    <name evidence="3" type="ORF">BVRB_025760</name>
</gene>
<dbReference type="OrthoDB" id="5852896at2759"/>
<dbReference type="InterPro" id="IPR007307">
    <property type="entry name" value="Ltv1"/>
</dbReference>
<comment type="similarity">
    <text evidence="1">Belongs to the LTV1 family.</text>
</comment>
<protein>
    <submittedName>
        <fullName evidence="3">Uncharacterized protein</fullName>
    </submittedName>
</protein>
<keyword evidence="4" id="KW-1185">Reference proteome</keyword>
<dbReference type="PANTHER" id="PTHR21531">
    <property type="entry name" value="LOW-TEMPERATURE VIABILITY PROTEIN LTV1-RELATED"/>
    <property type="match status" value="1"/>
</dbReference>
<dbReference type="GO" id="GO:0000056">
    <property type="term" value="P:ribosomal small subunit export from nucleus"/>
    <property type="evidence" value="ECO:0007669"/>
    <property type="project" value="TreeGrafter"/>
</dbReference>
<organism evidence="3 4">
    <name type="scientific">Beta vulgaris subsp. vulgaris</name>
    <name type="common">Beet</name>
    <dbReference type="NCBI Taxonomy" id="3555"/>
    <lineage>
        <taxon>Eukaryota</taxon>
        <taxon>Viridiplantae</taxon>
        <taxon>Streptophyta</taxon>
        <taxon>Embryophyta</taxon>
        <taxon>Tracheophyta</taxon>
        <taxon>Spermatophyta</taxon>
        <taxon>Magnoliopsida</taxon>
        <taxon>eudicotyledons</taxon>
        <taxon>Gunneridae</taxon>
        <taxon>Pentapetalae</taxon>
        <taxon>Caryophyllales</taxon>
        <taxon>Chenopodiaceae</taxon>
        <taxon>Betoideae</taxon>
        <taxon>Beta</taxon>
    </lineage>
</organism>
<dbReference type="KEGG" id="bvg:104885735"/>
<accession>A0A0J8AZ23</accession>
<dbReference type="EMBL" id="KQ096965">
    <property type="protein sequence ID" value="KMS94004.1"/>
    <property type="molecule type" value="Genomic_DNA"/>
</dbReference>
<evidence type="ECO:0000256" key="1">
    <source>
        <dbReference type="ARBA" id="ARBA00009078"/>
    </source>
</evidence>